<dbReference type="Gene3D" id="4.10.950.10">
    <property type="entry name" value="Ribosomal protein L2, domain 3"/>
    <property type="match status" value="1"/>
</dbReference>
<dbReference type="FunFam" id="2.40.50.140:FF:000029">
    <property type="entry name" value="50S ribosomal protein L2, chloroplastic"/>
    <property type="match status" value="1"/>
</dbReference>
<dbReference type="InterPro" id="IPR014726">
    <property type="entry name" value="Ribosomal_uL2_dom3"/>
</dbReference>
<evidence type="ECO:0000313" key="10">
    <source>
        <dbReference type="EMBL" id="AII78956.1"/>
    </source>
</evidence>
<dbReference type="PIRSF" id="PIRSF002158">
    <property type="entry name" value="Ribosomal_L2"/>
    <property type="match status" value="1"/>
</dbReference>
<dbReference type="SUPFAM" id="SSF50249">
    <property type="entry name" value="Nucleic acid-binding proteins"/>
    <property type="match status" value="1"/>
</dbReference>
<gene>
    <name evidence="10" type="primary">rpl2</name>
</gene>
<dbReference type="Pfam" id="PF00181">
    <property type="entry name" value="Ribosomal_L2_N"/>
    <property type="match status" value="1"/>
</dbReference>
<evidence type="ECO:0000259" key="8">
    <source>
        <dbReference type="SMART" id="SM01382"/>
    </source>
</evidence>
<dbReference type="HAMAP" id="MF_01320_B">
    <property type="entry name" value="Ribosomal_uL2_B"/>
    <property type="match status" value="1"/>
</dbReference>
<dbReference type="InterPro" id="IPR002171">
    <property type="entry name" value="Ribosomal_uL2"/>
</dbReference>
<evidence type="ECO:0000259" key="9">
    <source>
        <dbReference type="SMART" id="SM01383"/>
    </source>
</evidence>
<dbReference type="GO" id="GO:0003723">
    <property type="term" value="F:RNA binding"/>
    <property type="evidence" value="ECO:0007669"/>
    <property type="project" value="InterPro"/>
</dbReference>
<keyword evidence="4 10" id="KW-0689">Ribosomal protein</keyword>
<dbReference type="PANTHER" id="PTHR13691:SF5">
    <property type="entry name" value="LARGE RIBOSOMAL SUBUNIT PROTEIN UL2M"/>
    <property type="match status" value="1"/>
</dbReference>
<evidence type="ECO:0000256" key="4">
    <source>
        <dbReference type="ARBA" id="ARBA00022980"/>
    </source>
</evidence>
<dbReference type="SUPFAM" id="SSF50104">
    <property type="entry name" value="Translation proteins SH3-like domain"/>
    <property type="match status" value="1"/>
</dbReference>
<comment type="similarity">
    <text evidence="2">Belongs to the universal ribosomal protein uL2 family.</text>
</comment>
<organism evidence="10">
    <name type="scientific">Epipogium roseum</name>
    <dbReference type="NCBI Taxonomy" id="556037"/>
    <lineage>
        <taxon>Eukaryota</taxon>
        <taxon>Viridiplantae</taxon>
        <taxon>Streptophyta</taxon>
        <taxon>Embryophyta</taxon>
        <taxon>Tracheophyta</taxon>
        <taxon>Spermatophyta</taxon>
        <taxon>Magnoliopsida</taxon>
        <taxon>Liliopsida</taxon>
        <taxon>Asparagales</taxon>
        <taxon>Orchidaceae</taxon>
        <taxon>Epidendroideae</taxon>
        <taxon>Nervilieae</taxon>
        <taxon>Epipogiinae</taxon>
        <taxon>Epipogium</taxon>
    </lineage>
</organism>
<reference evidence="11" key="2">
    <citation type="submission" date="2014-05" db="EMBL/GenBank/DDBJ databases">
        <authorList>
            <person name="Logacheva M.D."/>
            <person name="Schelkunov M.I."/>
        </authorList>
    </citation>
    <scope>NUCLEOTIDE SEQUENCE</scope>
</reference>
<evidence type="ECO:0000256" key="1">
    <source>
        <dbReference type="ARBA" id="ARBA00004474"/>
    </source>
</evidence>
<dbReference type="GO" id="GO:0016740">
    <property type="term" value="F:transferase activity"/>
    <property type="evidence" value="ECO:0007669"/>
    <property type="project" value="InterPro"/>
</dbReference>
<reference evidence="12" key="3">
    <citation type="submission" date="2014-06" db="EMBL/GenBank/DDBJ databases">
        <title>Highly reduced plastid genomes found in Epipogium.</title>
        <authorList>
            <person name="Logacheva M.D."/>
        </authorList>
    </citation>
    <scope>NUCLEOTIDE SEQUENCE</scope>
</reference>
<feature type="domain" description="Large ribosomal subunit protein uL2 RNA-binding" evidence="9">
    <location>
        <begin position="36"/>
        <end position="112"/>
    </location>
</feature>
<keyword evidence="5" id="KW-0687">Ribonucleoprotein</keyword>
<dbReference type="Gene3D" id="2.40.50.140">
    <property type="entry name" value="Nucleic acid-binding proteins"/>
    <property type="match status" value="1"/>
</dbReference>
<protein>
    <recommendedName>
        <fullName evidence="6">Large ribosomal subunit protein uL2m</fullName>
    </recommendedName>
</protein>
<dbReference type="NCBIfam" id="TIGR01171">
    <property type="entry name" value="rplB_bact"/>
    <property type="match status" value="1"/>
</dbReference>
<feature type="domain" description="Large ribosomal subunit protein uL2 C-terminal" evidence="8">
    <location>
        <begin position="118"/>
        <end position="248"/>
    </location>
</feature>
<geneLocation type="plastid" evidence="10"/>
<dbReference type="PANTHER" id="PTHR13691">
    <property type="entry name" value="RIBOSOMAL PROTEIN L2"/>
    <property type="match status" value="1"/>
</dbReference>
<dbReference type="EMBL" id="KJ946454">
    <property type="protein sequence ID" value="AIS35809.1"/>
    <property type="molecule type" value="Genomic_DNA"/>
</dbReference>
<accession>A0A0B4N531</accession>
<dbReference type="SMART" id="SM01383">
    <property type="entry name" value="Ribosomal_L2"/>
    <property type="match status" value="1"/>
</dbReference>
<reference evidence="10" key="1">
    <citation type="submission" date="2014-05" db="EMBL/GenBank/DDBJ databases">
        <authorList>
            <person name="Logacheva M.D."/>
            <person name="Schelkunov M.I."/>
            <person name="Penin A.A."/>
            <person name="Nuraliev M.S."/>
        </authorList>
    </citation>
    <scope>NUCLEOTIDE SEQUENCE</scope>
</reference>
<dbReference type="EMBL" id="KJ778691">
    <property type="protein sequence ID" value="AII78974.1"/>
    <property type="molecule type" value="Genomic_DNA"/>
</dbReference>
<name>A0A0B4N531_9ASPA</name>
<sequence length="271" mass="30606">MKIFLYKNSISNRHYKSKFSKQKHNLICGQHNYSKGRNSRGIITVRHRGGGHKRLYRKIDFRRNYKDIYGQIVTIEHDPNRNSYICLIHYMDGEKRYILHPRGAIYGDNVVSGENVTLFIGNTMPLSTNIDLGMAIHNIELKLGNGGQFVRSAGTLAKIIAKENRLVTLRLPSGEVRFLSNKCLATVGQVGNADINKKSLVRAGSKRWLGKRPAVRGVVMNPVDHPHGGGEGKAPIGRKKPVTPWGYPALGRISRKKNKYSDNLIIRKRQK</sequence>
<dbReference type="InterPro" id="IPR022671">
    <property type="entry name" value="Ribosomal_uL2_CS"/>
</dbReference>
<dbReference type="Pfam" id="PF03947">
    <property type="entry name" value="Ribosomal_L2_C"/>
    <property type="match status" value="1"/>
</dbReference>
<proteinExistence type="inferred from homology"/>
<dbReference type="GO" id="GO:0005762">
    <property type="term" value="C:mitochondrial large ribosomal subunit"/>
    <property type="evidence" value="ECO:0007669"/>
    <property type="project" value="TreeGrafter"/>
</dbReference>
<dbReference type="InterPro" id="IPR014722">
    <property type="entry name" value="Rib_uL2_dom2"/>
</dbReference>
<evidence type="ECO:0000313" key="12">
    <source>
        <dbReference type="EMBL" id="AIS35809.1"/>
    </source>
</evidence>
<evidence type="ECO:0000313" key="11">
    <source>
        <dbReference type="EMBL" id="AII78974.1"/>
    </source>
</evidence>
<evidence type="ECO:0000256" key="2">
    <source>
        <dbReference type="ARBA" id="ARBA00005636"/>
    </source>
</evidence>
<dbReference type="PROSITE" id="PS00467">
    <property type="entry name" value="RIBOSOMAL_L2"/>
    <property type="match status" value="1"/>
</dbReference>
<dbReference type="InterPro" id="IPR005880">
    <property type="entry name" value="Ribosomal_uL2_bac/org-type"/>
</dbReference>
<dbReference type="SMART" id="SM01382">
    <property type="entry name" value="Ribosomal_L2_C"/>
    <property type="match status" value="1"/>
</dbReference>
<comment type="subcellular location">
    <subcellularLocation>
        <location evidence="1">Plastid</location>
    </subcellularLocation>
</comment>
<evidence type="ECO:0000256" key="6">
    <source>
        <dbReference type="ARBA" id="ARBA00069872"/>
    </source>
</evidence>
<dbReference type="InterPro" id="IPR008991">
    <property type="entry name" value="Translation_prot_SH3-like_sf"/>
</dbReference>
<dbReference type="InterPro" id="IPR012340">
    <property type="entry name" value="NA-bd_OB-fold"/>
</dbReference>
<dbReference type="InterPro" id="IPR022669">
    <property type="entry name" value="Ribosomal_uL2_C"/>
</dbReference>
<feature type="region of interest" description="Disordered" evidence="7">
    <location>
        <begin position="221"/>
        <end position="243"/>
    </location>
</feature>
<dbReference type="EMBL" id="KJ778690">
    <property type="protein sequence ID" value="AII78956.1"/>
    <property type="molecule type" value="Genomic_DNA"/>
</dbReference>
<dbReference type="GO" id="GO:0003735">
    <property type="term" value="F:structural constituent of ribosome"/>
    <property type="evidence" value="ECO:0007669"/>
    <property type="project" value="InterPro"/>
</dbReference>
<dbReference type="FunFam" id="4.10.950.10:FF:000001">
    <property type="entry name" value="50S ribosomal protein L2"/>
    <property type="match status" value="1"/>
</dbReference>
<keyword evidence="3 10" id="KW-0934">Plastid</keyword>
<dbReference type="GO" id="GO:0032543">
    <property type="term" value="P:mitochondrial translation"/>
    <property type="evidence" value="ECO:0007669"/>
    <property type="project" value="TreeGrafter"/>
</dbReference>
<evidence type="ECO:0000256" key="7">
    <source>
        <dbReference type="SAM" id="MobiDB-lite"/>
    </source>
</evidence>
<dbReference type="FunFam" id="2.30.30.30:FF:000001">
    <property type="entry name" value="50S ribosomal protein L2"/>
    <property type="match status" value="1"/>
</dbReference>
<dbReference type="GO" id="GO:0009536">
    <property type="term" value="C:plastid"/>
    <property type="evidence" value="ECO:0007669"/>
    <property type="project" value="UniProtKB-SubCell"/>
</dbReference>
<evidence type="ECO:0000256" key="3">
    <source>
        <dbReference type="ARBA" id="ARBA00022640"/>
    </source>
</evidence>
<evidence type="ECO:0000256" key="5">
    <source>
        <dbReference type="ARBA" id="ARBA00023274"/>
    </source>
</evidence>
<dbReference type="Gene3D" id="2.30.30.30">
    <property type="match status" value="1"/>
</dbReference>
<dbReference type="AlphaFoldDB" id="A0A0B4N531"/>
<dbReference type="InterPro" id="IPR022666">
    <property type="entry name" value="Ribosomal_uL2_RNA-bd_dom"/>
</dbReference>
<reference evidence="10" key="4">
    <citation type="journal article" date="2015" name="Genome Biol. Evol.">
        <title>Exploring the Limits for Reduction of Plastid Genomes: a Case Study of the Mycoheterotrophic Orchids Epipogium aphyllum and Epipogium roseum.</title>
        <authorList>
            <person name="Schelkunov M."/>
            <person name="Shtratnikova V."/>
            <person name="Nuraliev M."/>
            <person name="Selosse M.A."/>
            <person name="Penin A."/>
            <person name="Logacheva M."/>
        </authorList>
    </citation>
    <scope>NUCLEOTIDE SEQUENCE</scope>
</reference>